<reference evidence="1 2" key="1">
    <citation type="submission" date="2019-09" db="EMBL/GenBank/DDBJ databases">
        <authorList>
            <person name="Valk L.C."/>
        </authorList>
    </citation>
    <scope>NUCLEOTIDE SEQUENCE [LARGE SCALE GENOMIC DNA]</scope>
    <source>
        <strain evidence="1">GalUA</strain>
    </source>
</reference>
<keyword evidence="2" id="KW-1185">Reference proteome</keyword>
<dbReference type="RefSeq" id="WP_151143502.1">
    <property type="nucleotide sequence ID" value="NZ_WAGX01000004.1"/>
</dbReference>
<evidence type="ECO:0000313" key="2">
    <source>
        <dbReference type="Proteomes" id="UP000461768"/>
    </source>
</evidence>
<dbReference type="EMBL" id="WAGX01000004">
    <property type="protein sequence ID" value="KAB1440135.1"/>
    <property type="molecule type" value="Genomic_DNA"/>
</dbReference>
<dbReference type="Proteomes" id="UP000461768">
    <property type="component" value="Unassembled WGS sequence"/>
</dbReference>
<protein>
    <recommendedName>
        <fullName evidence="3">MerR family transcriptional regulator</fullName>
    </recommendedName>
</protein>
<accession>A0A7V7UCZ0</accession>
<evidence type="ECO:0008006" key="3">
    <source>
        <dbReference type="Google" id="ProtNLM"/>
    </source>
</evidence>
<sequence length="145" mass="16243">MAGIRIERGADPSRCPICGADYKQIVPELVKCPSCGFEEKSTFGIVKEYIEKNGITTMSVVSKECGVPIRKIDNFLRSGQLEIPEGSDIFIKCKKCGVDIRFGKYCKECATELIRDLSNAIEIKESEIGDIPRKLEGKMRYINKD</sequence>
<name>A0A7V7UCZ0_9FIRM</name>
<evidence type="ECO:0000313" key="1">
    <source>
        <dbReference type="EMBL" id="KAB1440135.1"/>
    </source>
</evidence>
<gene>
    <name evidence="1" type="ORF">F7O84_07095</name>
</gene>
<organism evidence="1 2">
    <name type="scientific">Candidatus Galacturonatibacter soehngenii</name>
    <dbReference type="NCBI Taxonomy" id="2307010"/>
    <lineage>
        <taxon>Bacteria</taxon>
        <taxon>Bacillati</taxon>
        <taxon>Bacillota</taxon>
        <taxon>Clostridia</taxon>
        <taxon>Lachnospirales</taxon>
        <taxon>Lachnospiraceae</taxon>
        <taxon>Candidatus Galacturonatibacter</taxon>
    </lineage>
</organism>
<dbReference type="OrthoDB" id="2627934at2"/>
<proteinExistence type="predicted"/>
<reference evidence="1 2" key="2">
    <citation type="submission" date="2020-02" db="EMBL/GenBank/DDBJ databases">
        <title>Candidatus Galacturonibacter soehngenii shows hetero-acetogenic catabolism of galacturonic acid but lacks a canonical carbon monoxide dehydrogenase/acetyl-CoA synthase complex.</title>
        <authorList>
            <person name="Diender M."/>
            <person name="Stouten G.R."/>
            <person name="Petersen J.F."/>
            <person name="Nielsen P.H."/>
            <person name="Dueholm M.S."/>
            <person name="Pronk J.T."/>
            <person name="Van Loosdrecht M.C.M."/>
        </authorList>
    </citation>
    <scope>NUCLEOTIDE SEQUENCE [LARGE SCALE GENOMIC DNA]</scope>
    <source>
        <strain evidence="1">GalUA</strain>
    </source>
</reference>
<comment type="caution">
    <text evidence="1">The sequence shown here is derived from an EMBL/GenBank/DDBJ whole genome shotgun (WGS) entry which is preliminary data.</text>
</comment>
<dbReference type="AlphaFoldDB" id="A0A7V7UCZ0"/>